<dbReference type="InterPro" id="IPR053793">
    <property type="entry name" value="PB1-like"/>
</dbReference>
<organism evidence="3 4">
    <name type="scientific">Peronospora belbahrii</name>
    <dbReference type="NCBI Taxonomy" id="622444"/>
    <lineage>
        <taxon>Eukaryota</taxon>
        <taxon>Sar</taxon>
        <taxon>Stramenopiles</taxon>
        <taxon>Oomycota</taxon>
        <taxon>Peronosporomycetes</taxon>
        <taxon>Peronosporales</taxon>
        <taxon>Peronosporaceae</taxon>
        <taxon>Peronospora</taxon>
    </lineage>
</organism>
<evidence type="ECO:0000259" key="2">
    <source>
        <dbReference type="PROSITE" id="PS51745"/>
    </source>
</evidence>
<sequence length="376" mass="40974">MSESVELQLTYAGETHCTMLALYATNDSKTDQVLNYDVVVAKVHELFPHVSSPWTLVYRDEEGDIITLTHALEFDEACRVLLLTPSPRTKENQVQSLHFYILSRVSFREKIVVPVLLKVVELAGVARDATATLRNCELLGKGCQSIVRLAEGAMTQAGVAMNHIRNSEVVGRGRESLGYSATLFFSARTGVSTRLRRASSAVAAGIERRRSSSGLSDDRDFRPPTDAIKSSSRAVSLSSPSSEVAVTIDLRQSVSSMTSETPLVQSPRDVEASGNEEGLAPARVSIDEAEQQVPETAYESDADTLCDDDDDREWDIVDNSGSTATNEENAETTSEWVSELAVLRGILVHLDEGVCCDLLSQYNGNVEAVLVELTNV</sequence>
<evidence type="ECO:0000256" key="1">
    <source>
        <dbReference type="SAM" id="MobiDB-lite"/>
    </source>
</evidence>
<protein>
    <recommendedName>
        <fullName evidence="2">PB1 domain-containing protein</fullName>
    </recommendedName>
</protein>
<feature type="compositionally biased region" description="Acidic residues" evidence="1">
    <location>
        <begin position="298"/>
        <end position="310"/>
    </location>
</feature>
<dbReference type="Gene3D" id="3.10.20.90">
    <property type="entry name" value="Phosphatidylinositol 3-kinase Catalytic Subunit, Chain A, domain 1"/>
    <property type="match status" value="1"/>
</dbReference>
<evidence type="ECO:0000313" key="3">
    <source>
        <dbReference type="EMBL" id="CAH0518988.1"/>
    </source>
</evidence>
<reference evidence="3 4" key="1">
    <citation type="submission" date="2021-11" db="EMBL/GenBank/DDBJ databases">
        <authorList>
            <person name="Islam A."/>
            <person name="Islam S."/>
            <person name="Flora M.S."/>
            <person name="Rahman M."/>
            <person name="Ziaur R.M."/>
            <person name="Epstein J.H."/>
            <person name="Hassan M."/>
            <person name="Klassen M."/>
            <person name="Woodard K."/>
            <person name="Webb A."/>
            <person name="Webby R.J."/>
            <person name="El Zowalaty M.E."/>
        </authorList>
    </citation>
    <scope>NUCLEOTIDE SEQUENCE [LARGE SCALE GENOMIC DNA]</scope>
    <source>
        <strain evidence="3">Pbs1</strain>
    </source>
</reference>
<dbReference type="CDD" id="cd05992">
    <property type="entry name" value="PB1"/>
    <property type="match status" value="1"/>
</dbReference>
<keyword evidence="4" id="KW-1185">Reference proteome</keyword>
<dbReference type="Proteomes" id="UP001158986">
    <property type="component" value="Unassembled WGS sequence"/>
</dbReference>
<evidence type="ECO:0000313" key="4">
    <source>
        <dbReference type="Proteomes" id="UP001158986"/>
    </source>
</evidence>
<feature type="compositionally biased region" description="Basic and acidic residues" evidence="1">
    <location>
        <begin position="206"/>
        <end position="223"/>
    </location>
</feature>
<feature type="region of interest" description="Disordered" evidence="1">
    <location>
        <begin position="202"/>
        <end position="236"/>
    </location>
</feature>
<dbReference type="PROSITE" id="PS51745">
    <property type="entry name" value="PB1"/>
    <property type="match status" value="1"/>
</dbReference>
<feature type="domain" description="PB1" evidence="2">
    <location>
        <begin position="4"/>
        <end position="86"/>
    </location>
</feature>
<comment type="caution">
    <text evidence="3">The sequence shown here is derived from an EMBL/GenBank/DDBJ whole genome shotgun (WGS) entry which is preliminary data.</text>
</comment>
<name>A0ABN8D2C7_9STRA</name>
<proteinExistence type="predicted"/>
<accession>A0ABN8D2C7</accession>
<gene>
    <name evidence="3" type="ORF">PBS001_LOCUS5533</name>
</gene>
<dbReference type="SUPFAM" id="SSF54277">
    <property type="entry name" value="CAD &amp; PB1 domains"/>
    <property type="match status" value="1"/>
</dbReference>
<feature type="region of interest" description="Disordered" evidence="1">
    <location>
        <begin position="291"/>
        <end position="310"/>
    </location>
</feature>
<feature type="region of interest" description="Disordered" evidence="1">
    <location>
        <begin position="256"/>
        <end position="281"/>
    </location>
</feature>
<dbReference type="EMBL" id="CAKLCB010000275">
    <property type="protein sequence ID" value="CAH0518988.1"/>
    <property type="molecule type" value="Genomic_DNA"/>
</dbReference>